<keyword evidence="1" id="KW-0472">Membrane</keyword>
<accession>A0AAV8YK08</accession>
<organism evidence="3 4">
    <name type="scientific">Aromia moschata</name>
    <dbReference type="NCBI Taxonomy" id="1265417"/>
    <lineage>
        <taxon>Eukaryota</taxon>
        <taxon>Metazoa</taxon>
        <taxon>Ecdysozoa</taxon>
        <taxon>Arthropoda</taxon>
        <taxon>Hexapoda</taxon>
        <taxon>Insecta</taxon>
        <taxon>Pterygota</taxon>
        <taxon>Neoptera</taxon>
        <taxon>Endopterygota</taxon>
        <taxon>Coleoptera</taxon>
        <taxon>Polyphaga</taxon>
        <taxon>Cucujiformia</taxon>
        <taxon>Chrysomeloidea</taxon>
        <taxon>Cerambycidae</taxon>
        <taxon>Cerambycinae</taxon>
        <taxon>Callichromatini</taxon>
        <taxon>Aromia</taxon>
    </lineage>
</organism>
<dbReference type="PANTHER" id="PTHR46560">
    <property type="entry name" value="CYPHER, ISOFORM B"/>
    <property type="match status" value="1"/>
</dbReference>
<keyword evidence="1" id="KW-1133">Transmembrane helix</keyword>
<evidence type="ECO:0000256" key="1">
    <source>
        <dbReference type="SAM" id="Phobius"/>
    </source>
</evidence>
<protein>
    <recommendedName>
        <fullName evidence="2">ZP domain-containing protein</fullName>
    </recommendedName>
</protein>
<evidence type="ECO:0000313" key="3">
    <source>
        <dbReference type="EMBL" id="KAJ8951239.1"/>
    </source>
</evidence>
<comment type="caution">
    <text evidence="3">The sequence shown here is derived from an EMBL/GenBank/DDBJ whole genome shotgun (WGS) entry which is preliminary data.</text>
</comment>
<dbReference type="EMBL" id="JAPWTK010000088">
    <property type="protein sequence ID" value="KAJ8951239.1"/>
    <property type="molecule type" value="Genomic_DNA"/>
</dbReference>
<reference evidence="3" key="1">
    <citation type="journal article" date="2023" name="Insect Mol. Biol.">
        <title>Genome sequencing provides insights into the evolution of gene families encoding plant cell wall-degrading enzymes in longhorned beetles.</title>
        <authorList>
            <person name="Shin N.R."/>
            <person name="Okamura Y."/>
            <person name="Kirsch R."/>
            <person name="Pauchet Y."/>
        </authorList>
    </citation>
    <scope>NUCLEOTIDE SEQUENCE</scope>
    <source>
        <strain evidence="3">AMC_N1</strain>
    </source>
</reference>
<dbReference type="AlphaFoldDB" id="A0AAV8YK08"/>
<keyword evidence="4" id="KW-1185">Reference proteome</keyword>
<dbReference type="PANTHER" id="PTHR46560:SF5">
    <property type="entry name" value="CYPHER, ISOFORM B"/>
    <property type="match status" value="1"/>
</dbReference>
<evidence type="ECO:0000259" key="2">
    <source>
        <dbReference type="PROSITE" id="PS51034"/>
    </source>
</evidence>
<name>A0AAV8YK08_9CUCU</name>
<evidence type="ECO:0000313" key="4">
    <source>
        <dbReference type="Proteomes" id="UP001162162"/>
    </source>
</evidence>
<feature type="domain" description="ZP" evidence="2">
    <location>
        <begin position="1"/>
        <end position="107"/>
    </location>
</feature>
<proteinExistence type="predicted"/>
<dbReference type="Proteomes" id="UP001162162">
    <property type="component" value="Unassembled WGS sequence"/>
</dbReference>
<dbReference type="PROSITE" id="PS51034">
    <property type="entry name" value="ZP_2"/>
    <property type="match status" value="1"/>
</dbReference>
<dbReference type="InterPro" id="IPR001507">
    <property type="entry name" value="ZP_dom"/>
</dbReference>
<gene>
    <name evidence="3" type="ORF">NQ318_010267</name>
</gene>
<feature type="transmembrane region" description="Helical" evidence="1">
    <location>
        <begin position="173"/>
        <end position="196"/>
    </location>
</feature>
<sequence>MRADNVEYLSSQSGIGWRVIECVAHDGLGDSSQKLLDQEGCPVDELLMPKLIYGPIRPIALMRHQEAVSRFAAFKFPDRDRLHLSCGLQLCRGLCPKVKCKEYEAQNRTGKMSETVTDGDILERLEVFNSIEVLAPEIDDLRQGDKPQPSDVSSHVFSNIPGDKTFCVSPDKMAIAFCVLGLIFLVAVLVAAVSLLRAKASGAEAPYYTRSLFSSSSGGGSAFGSKLLLQDSPCLGQSTSRGMQYGRIL</sequence>
<keyword evidence="1" id="KW-0812">Transmembrane</keyword>